<reference evidence="5" key="1">
    <citation type="submission" date="2020-12" db="EMBL/GenBank/DDBJ databases">
        <title>Metabolic potential, ecology and presence of endohyphal bacteria is reflected in genomic diversity of Mucoromycotina.</title>
        <authorList>
            <person name="Muszewska A."/>
            <person name="Okrasinska A."/>
            <person name="Steczkiewicz K."/>
            <person name="Drgas O."/>
            <person name="Orlowska M."/>
            <person name="Perlinska-Lenart U."/>
            <person name="Aleksandrzak-Piekarczyk T."/>
            <person name="Szatraj K."/>
            <person name="Zielenkiewicz U."/>
            <person name="Pilsyk S."/>
            <person name="Malc E."/>
            <person name="Mieczkowski P."/>
            <person name="Kruszewska J.S."/>
            <person name="Biernat P."/>
            <person name="Pawlowska J."/>
        </authorList>
    </citation>
    <scope>NUCLEOTIDE SEQUENCE</scope>
    <source>
        <strain evidence="5">WA0000017839</strain>
    </source>
</reference>
<evidence type="ECO:0000313" key="6">
    <source>
        <dbReference type="Proteomes" id="UP000603453"/>
    </source>
</evidence>
<dbReference type="PANTHER" id="PTHR46093:SF18">
    <property type="entry name" value="FIBRONECTIN TYPE-III DOMAIN-CONTAINING PROTEIN"/>
    <property type="match status" value="1"/>
</dbReference>
<sequence length="518" mass="56112">MILAFTAILGDVSKDFSVESSYNAWVQVLDPADFATEATFGYTSVKLSDNSVLMNGGTGLNNGKSYMKNQTVIYHADTNQWEAIQNVSSFSQTYYGSGALVQNSSVVFWGGGAAIGSLVQTFDGVAKLSIAQQSYKWSMEANSVAPGYPRYGHTATLDRTGKLIYYFGGRDIVRDPISAAYTRPYSTFSNILVYNTDTAVWQSKTASSTITPSGRMSHTANLIPNTDSIIIYGGAGPDSIGNRIPITDYIYTYNMATNVIQPVSIEASTLGAGARFGHSAVIKNNLLFIFFGIDTTLLATSDFHILDLKSFTWQKNYYATGIVPSTTNLTESGTSTSIPPTKATGGSSSESQAAISETQGLSHGAVAGICVGIFAIIFVGLFWLFLRHRKRQKKLAEEQFPPYWDVTSINKNQEILEAEAPITSTGPVDITRLPGFTTCRTGLPTNITNDNDVNPPPSHPQVLLSSSTIKTPVQSSSVDTYITEHDTKKVLPPDIDNELVTPSIPTEYVKPDTTEKKN</sequence>
<keyword evidence="4" id="KW-0472">Membrane</keyword>
<evidence type="ECO:0000313" key="5">
    <source>
        <dbReference type="EMBL" id="KAG2194101.1"/>
    </source>
</evidence>
<keyword evidence="4" id="KW-1133">Transmembrane helix</keyword>
<name>A0A8H7QM64_9FUNG</name>
<evidence type="ECO:0008006" key="7">
    <source>
        <dbReference type="Google" id="ProtNLM"/>
    </source>
</evidence>
<evidence type="ECO:0000256" key="1">
    <source>
        <dbReference type="ARBA" id="ARBA00022441"/>
    </source>
</evidence>
<keyword evidence="6" id="KW-1185">Reference proteome</keyword>
<evidence type="ECO:0000256" key="4">
    <source>
        <dbReference type="SAM" id="Phobius"/>
    </source>
</evidence>
<comment type="caution">
    <text evidence="5">The sequence shown here is derived from an EMBL/GenBank/DDBJ whole genome shotgun (WGS) entry which is preliminary data.</text>
</comment>
<feature type="region of interest" description="Disordered" evidence="3">
    <location>
        <begin position="492"/>
        <end position="518"/>
    </location>
</feature>
<organism evidence="5 6">
    <name type="scientific">Mucor saturninus</name>
    <dbReference type="NCBI Taxonomy" id="64648"/>
    <lineage>
        <taxon>Eukaryota</taxon>
        <taxon>Fungi</taxon>
        <taxon>Fungi incertae sedis</taxon>
        <taxon>Mucoromycota</taxon>
        <taxon>Mucoromycotina</taxon>
        <taxon>Mucoromycetes</taxon>
        <taxon>Mucorales</taxon>
        <taxon>Mucorineae</taxon>
        <taxon>Mucoraceae</taxon>
        <taxon>Mucor</taxon>
    </lineage>
</organism>
<dbReference type="Proteomes" id="UP000603453">
    <property type="component" value="Unassembled WGS sequence"/>
</dbReference>
<dbReference type="AlphaFoldDB" id="A0A8H7QM64"/>
<protein>
    <recommendedName>
        <fullName evidence="7">Galactose oxidase</fullName>
    </recommendedName>
</protein>
<gene>
    <name evidence="5" type="ORF">INT47_011769</name>
</gene>
<proteinExistence type="predicted"/>
<evidence type="ECO:0000256" key="3">
    <source>
        <dbReference type="SAM" id="MobiDB-lite"/>
    </source>
</evidence>
<dbReference type="Pfam" id="PF24681">
    <property type="entry name" value="Kelch_KLHDC2_KLHL20_DRC7"/>
    <property type="match status" value="1"/>
</dbReference>
<evidence type="ECO:0000256" key="2">
    <source>
        <dbReference type="ARBA" id="ARBA00022737"/>
    </source>
</evidence>
<dbReference type="InterPro" id="IPR015915">
    <property type="entry name" value="Kelch-typ_b-propeller"/>
</dbReference>
<dbReference type="OrthoDB" id="2363417at2759"/>
<keyword evidence="4" id="KW-0812">Transmembrane</keyword>
<keyword evidence="1" id="KW-0880">Kelch repeat</keyword>
<dbReference type="EMBL" id="JAEPRD010000206">
    <property type="protein sequence ID" value="KAG2194101.1"/>
    <property type="molecule type" value="Genomic_DNA"/>
</dbReference>
<accession>A0A8H7QM64</accession>
<feature type="region of interest" description="Disordered" evidence="3">
    <location>
        <begin position="329"/>
        <end position="351"/>
    </location>
</feature>
<dbReference type="Gene3D" id="2.120.10.80">
    <property type="entry name" value="Kelch-type beta propeller"/>
    <property type="match status" value="2"/>
</dbReference>
<keyword evidence="2" id="KW-0677">Repeat</keyword>
<feature type="transmembrane region" description="Helical" evidence="4">
    <location>
        <begin position="365"/>
        <end position="386"/>
    </location>
</feature>
<dbReference type="PANTHER" id="PTHR46093">
    <property type="entry name" value="ACYL-COA-BINDING DOMAIN-CONTAINING PROTEIN 5"/>
    <property type="match status" value="1"/>
</dbReference>
<dbReference type="SUPFAM" id="SSF117281">
    <property type="entry name" value="Kelch motif"/>
    <property type="match status" value="1"/>
</dbReference>
<feature type="compositionally biased region" description="Basic and acidic residues" evidence="3">
    <location>
        <begin position="509"/>
        <end position="518"/>
    </location>
</feature>